<dbReference type="AlphaFoldDB" id="G4SZD2"/>
<sequence>MLFFNRFSSDQRLIDPKRDFSLFKERWLLIVTKKTLNEQQLKSLKKDIIPMTFKSRLTFIIR</sequence>
<evidence type="ECO:0000313" key="2">
    <source>
        <dbReference type="Proteomes" id="UP000008315"/>
    </source>
</evidence>
<dbReference type="Proteomes" id="UP000008315">
    <property type="component" value="Chromosome"/>
</dbReference>
<organism evidence="1 2">
    <name type="scientific">Methylotuvimicrobium alcaliphilum (strain DSM 19304 / NCIMB 14124 / VKM B-2133 / 20Z)</name>
    <name type="common">Methylomicrobium alcaliphilum</name>
    <dbReference type="NCBI Taxonomy" id="1091494"/>
    <lineage>
        <taxon>Bacteria</taxon>
        <taxon>Pseudomonadati</taxon>
        <taxon>Pseudomonadota</taxon>
        <taxon>Gammaproteobacteria</taxon>
        <taxon>Methylococcales</taxon>
        <taxon>Methylococcaceae</taxon>
        <taxon>Methylotuvimicrobium</taxon>
    </lineage>
</organism>
<name>G4SZD2_META2</name>
<dbReference type="HOGENOM" id="CLU_2899021_0_0_6"/>
<dbReference type="EMBL" id="FO082060">
    <property type="protein sequence ID" value="CCE23269.1"/>
    <property type="molecule type" value="Genomic_DNA"/>
</dbReference>
<protein>
    <submittedName>
        <fullName evidence="1">Uncharacterized protein</fullName>
    </submittedName>
</protein>
<evidence type="ECO:0000313" key="1">
    <source>
        <dbReference type="EMBL" id="CCE23269.1"/>
    </source>
</evidence>
<reference evidence="2" key="1">
    <citation type="journal article" date="2012" name="J. Bacteriol.">
        <title>Genome sequence of the haloalkaliphilic methanotrophic bacterium Methylomicrobium alcaliphilum 20Z.</title>
        <authorList>
            <person name="Vuilleumier S."/>
            <person name="Khmelenina V.N."/>
            <person name="Bringel F."/>
            <person name="Reshetnikov A.S."/>
            <person name="Lajus A."/>
            <person name="Mangenot S."/>
            <person name="Rouy Z."/>
            <person name="Op den Camp H.J."/>
            <person name="Jetten M.S."/>
            <person name="Dispirito A.A."/>
            <person name="Dunfield P."/>
            <person name="Klotz M.G."/>
            <person name="Semrau J.D."/>
            <person name="Stein L.Y."/>
            <person name="Barbe V."/>
            <person name="Medigue C."/>
            <person name="Trotsenko Y.A."/>
            <person name="Kalyuzhnaya M.G."/>
        </authorList>
    </citation>
    <scope>NUCLEOTIDE SEQUENCE [LARGE SCALE GENOMIC DNA]</scope>
    <source>
        <strain evidence="2">DSM 19304 / NCIMB 14124 / VKM B-2133 / 20Z</strain>
    </source>
</reference>
<proteinExistence type="predicted"/>
<accession>G4SZD2</accession>
<keyword evidence="2" id="KW-1185">Reference proteome</keyword>
<dbReference type="KEGG" id="mah:MEALZ_1582"/>
<gene>
    <name evidence="1" type="ordered locus">MEALZ_1582</name>
</gene>